<feature type="chain" id="PRO_5036403735" evidence="1">
    <location>
        <begin position="33"/>
        <end position="171"/>
    </location>
</feature>
<evidence type="ECO:0000313" key="2">
    <source>
        <dbReference type="EMBL" id="CAD7626425.1"/>
    </source>
</evidence>
<sequence length="171" mass="19396">MIAMVCSSTTMFKKALTLFAGLIHCLLPSLHSLPSNSIVNDVQVIPKGNCQLNCTQNYFDEGKDCHDSRGQCNCIAHCCLAFDCRNWGTLVQCRRKCNVVPNKFGKRSHQMNCEQYLCDKDYFDGSWDARGTDEKQRNCVEHCCYAFDCRKASGYCRQTCGIDVWVTHRPG</sequence>
<proteinExistence type="predicted"/>
<dbReference type="Proteomes" id="UP000759131">
    <property type="component" value="Unassembled WGS sequence"/>
</dbReference>
<reference evidence="2" key="1">
    <citation type="submission" date="2020-11" db="EMBL/GenBank/DDBJ databases">
        <authorList>
            <person name="Tran Van P."/>
        </authorList>
    </citation>
    <scope>NUCLEOTIDE SEQUENCE</scope>
</reference>
<keyword evidence="3" id="KW-1185">Reference proteome</keyword>
<feature type="signal peptide" evidence="1">
    <location>
        <begin position="1"/>
        <end position="32"/>
    </location>
</feature>
<organism evidence="2">
    <name type="scientific">Medioppia subpectinata</name>
    <dbReference type="NCBI Taxonomy" id="1979941"/>
    <lineage>
        <taxon>Eukaryota</taxon>
        <taxon>Metazoa</taxon>
        <taxon>Ecdysozoa</taxon>
        <taxon>Arthropoda</taxon>
        <taxon>Chelicerata</taxon>
        <taxon>Arachnida</taxon>
        <taxon>Acari</taxon>
        <taxon>Acariformes</taxon>
        <taxon>Sarcoptiformes</taxon>
        <taxon>Oribatida</taxon>
        <taxon>Brachypylina</taxon>
        <taxon>Oppioidea</taxon>
        <taxon>Oppiidae</taxon>
        <taxon>Medioppia</taxon>
    </lineage>
</organism>
<dbReference type="OrthoDB" id="6479451at2759"/>
<accession>A0A7R9Q049</accession>
<dbReference type="EMBL" id="CAJPIZ010003827">
    <property type="protein sequence ID" value="CAG2106855.1"/>
    <property type="molecule type" value="Genomic_DNA"/>
</dbReference>
<evidence type="ECO:0000313" key="3">
    <source>
        <dbReference type="Proteomes" id="UP000759131"/>
    </source>
</evidence>
<evidence type="ECO:0000256" key="1">
    <source>
        <dbReference type="SAM" id="SignalP"/>
    </source>
</evidence>
<keyword evidence="1" id="KW-0732">Signal</keyword>
<dbReference type="AlphaFoldDB" id="A0A7R9Q049"/>
<dbReference type="EMBL" id="OC858402">
    <property type="protein sequence ID" value="CAD7626425.1"/>
    <property type="molecule type" value="Genomic_DNA"/>
</dbReference>
<name>A0A7R9Q049_9ACAR</name>
<gene>
    <name evidence="2" type="ORF">OSB1V03_LOCUS6858</name>
</gene>
<protein>
    <submittedName>
        <fullName evidence="2">Uncharacterized protein</fullName>
    </submittedName>
</protein>